<dbReference type="RefSeq" id="WP_035244116.1">
    <property type="nucleotide sequence ID" value="NZ_ARXU01000001.1"/>
</dbReference>
<comment type="similarity">
    <text evidence="1">Belongs to the short-chain dehydrogenases/reductases (SDR) family.</text>
</comment>
<accession>A0ABR4WGK4</accession>
<name>A0ABR4WGK4_9GAMM</name>
<organism evidence="3 4">
    <name type="scientific">Alcanivorax jadensis T9</name>
    <dbReference type="NCBI Taxonomy" id="1177181"/>
    <lineage>
        <taxon>Bacteria</taxon>
        <taxon>Pseudomonadati</taxon>
        <taxon>Pseudomonadota</taxon>
        <taxon>Gammaproteobacteria</taxon>
        <taxon>Oceanospirillales</taxon>
        <taxon>Alcanivoracaceae</taxon>
        <taxon>Alcanivorax</taxon>
    </lineage>
</organism>
<dbReference type="PANTHER" id="PTHR43976">
    <property type="entry name" value="SHORT CHAIN DEHYDROGENASE"/>
    <property type="match status" value="1"/>
</dbReference>
<keyword evidence="4" id="KW-1185">Reference proteome</keyword>
<keyword evidence="2" id="KW-0560">Oxidoreductase</keyword>
<protein>
    <submittedName>
        <fullName evidence="3">Short chain dehydrogenase/reductase family oxidoreductase</fullName>
    </submittedName>
</protein>
<proteinExistence type="inferred from homology"/>
<dbReference type="PANTHER" id="PTHR43976:SF16">
    <property type="entry name" value="SHORT-CHAIN DEHYDROGENASE_REDUCTASE FAMILY PROTEIN"/>
    <property type="match status" value="1"/>
</dbReference>
<evidence type="ECO:0000313" key="4">
    <source>
        <dbReference type="Proteomes" id="UP000029443"/>
    </source>
</evidence>
<dbReference type="Proteomes" id="UP000029443">
    <property type="component" value="Unassembled WGS sequence"/>
</dbReference>
<evidence type="ECO:0000256" key="1">
    <source>
        <dbReference type="ARBA" id="ARBA00006484"/>
    </source>
</evidence>
<gene>
    <name evidence="3" type="ORF">T9A_00051</name>
</gene>
<dbReference type="InterPro" id="IPR051911">
    <property type="entry name" value="SDR_oxidoreductase"/>
</dbReference>
<dbReference type="InterPro" id="IPR036291">
    <property type="entry name" value="NAD(P)-bd_dom_sf"/>
</dbReference>
<dbReference type="InterPro" id="IPR002347">
    <property type="entry name" value="SDR_fam"/>
</dbReference>
<dbReference type="Pfam" id="PF00106">
    <property type="entry name" value="adh_short"/>
    <property type="match status" value="1"/>
</dbReference>
<comment type="caution">
    <text evidence="3">The sequence shown here is derived from an EMBL/GenBank/DDBJ whole genome shotgun (WGS) entry which is preliminary data.</text>
</comment>
<dbReference type="Gene3D" id="3.40.50.720">
    <property type="entry name" value="NAD(P)-binding Rossmann-like Domain"/>
    <property type="match status" value="1"/>
</dbReference>
<sequence length="266" mass="29508">MKHQPTLLISNACSELGQALVSDAAEHFRVALADADGQLGNQLCANLHGNGREALFLDCLPGSSRDRQRGVERVLRRWQQLDTVINLPAPLTLGPFEATQTSHWQRVMDEQLMDTVNLCQSAISAMHRQEEGGRILNVVPEYGILAGPLAGAQSAASAAIVALGESLHSELHSSGIRVTTLVIPLYQEQASSLCATDPLSDARFQRKIARSPVTREELSQQILDALNSGNALHIASGYTRAKWRRKRWFRKRWERGLRELGARYRR</sequence>
<evidence type="ECO:0000256" key="2">
    <source>
        <dbReference type="ARBA" id="ARBA00023002"/>
    </source>
</evidence>
<dbReference type="SUPFAM" id="SSF51735">
    <property type="entry name" value="NAD(P)-binding Rossmann-fold domains"/>
    <property type="match status" value="1"/>
</dbReference>
<evidence type="ECO:0000313" key="3">
    <source>
        <dbReference type="EMBL" id="KGD62731.1"/>
    </source>
</evidence>
<reference evidence="3 4" key="1">
    <citation type="submission" date="2012-09" db="EMBL/GenBank/DDBJ databases">
        <title>Genome Sequence of alkane-degrading Bacterium Alcanivorax jadensis T9.</title>
        <authorList>
            <person name="Lai Q."/>
            <person name="Shao Z."/>
        </authorList>
    </citation>
    <scope>NUCLEOTIDE SEQUENCE [LARGE SCALE GENOMIC DNA]</scope>
    <source>
        <strain evidence="3 4">T9</strain>
    </source>
</reference>
<dbReference type="EMBL" id="ARXU01000001">
    <property type="protein sequence ID" value="KGD62731.1"/>
    <property type="molecule type" value="Genomic_DNA"/>
</dbReference>